<feature type="domain" description="EGF-like" evidence="6">
    <location>
        <begin position="935"/>
        <end position="971"/>
    </location>
</feature>
<feature type="compositionally biased region" description="Low complexity" evidence="4">
    <location>
        <begin position="1323"/>
        <end position="1341"/>
    </location>
</feature>
<evidence type="ECO:0000313" key="7">
    <source>
        <dbReference type="EMBL" id="TRY74939.1"/>
    </source>
</evidence>
<feature type="compositionally biased region" description="Polar residues" evidence="4">
    <location>
        <begin position="1383"/>
        <end position="1398"/>
    </location>
</feature>
<feature type="region of interest" description="Disordered" evidence="4">
    <location>
        <begin position="2456"/>
        <end position="2481"/>
    </location>
</feature>
<protein>
    <recommendedName>
        <fullName evidence="9">Cubilin</fullName>
    </recommendedName>
</protein>
<feature type="compositionally biased region" description="Basic residues" evidence="4">
    <location>
        <begin position="1290"/>
        <end position="1308"/>
    </location>
</feature>
<feature type="compositionally biased region" description="Low complexity" evidence="4">
    <location>
        <begin position="2538"/>
        <end position="2564"/>
    </location>
</feature>
<evidence type="ECO:0000256" key="4">
    <source>
        <dbReference type="SAM" id="MobiDB-lite"/>
    </source>
</evidence>
<feature type="region of interest" description="Disordered" evidence="4">
    <location>
        <begin position="2497"/>
        <end position="2607"/>
    </location>
</feature>
<feature type="compositionally biased region" description="Low complexity" evidence="4">
    <location>
        <begin position="409"/>
        <end position="418"/>
    </location>
</feature>
<evidence type="ECO:0008006" key="9">
    <source>
        <dbReference type="Google" id="ProtNLM"/>
    </source>
</evidence>
<dbReference type="Pfam" id="PF00008">
    <property type="entry name" value="EGF"/>
    <property type="match status" value="1"/>
</dbReference>
<feature type="compositionally biased region" description="Basic and acidic residues" evidence="4">
    <location>
        <begin position="1444"/>
        <end position="1454"/>
    </location>
</feature>
<dbReference type="Pfam" id="PF00431">
    <property type="entry name" value="CUB"/>
    <property type="match status" value="1"/>
</dbReference>
<sequence length="2607" mass="284981">MKISETEKGTRQMGGDCPESLANRNVLLVGHDIIVEVFGSDRVLLEARLTKRSHDCPDGMVQIGSNKCAMLTTLSGETNVTEEQEGCAHPQLKLSPLVIGNEKEWKDTLNLLVNSHELNQQSGIILPRQAHRYRSLPIQLTLSSKLAERLPDQQISNISDPTTLDHPSAHVVGCLLLTEKATPRRAPMQTTTSDEGREDPTQAGNSFASLPQFLFLSRAQCRQRIWDSRERTKLISPGFTLCSTFHPSSPTLSVTDDETPQCDKDLLVEPGHVVQVTSPHFPKQYPAFTHCTYRLKSNNGSFLQITFHSLHLEAGLRGLKKGKYCVHDFIEIREVAHHLGANPQPTMIRFCGNWNGSATDLAQLRWNFTDGNRLEVQFVSDFDAELSGFSFEVTAHNYPKVNESSRVPSSSLNNSSLSGPTNDVGSSAQLLEASHGKLDYIWEIKGYPANQWRGFQIHSPKGTSLRVQIELLDIESSPNCDFDFLMLTEGDPIPEGPAYDDASWPSHVFEPRQSSWTRLPSSSNTTRFVDTPIFPPKSSLAASQRVEKLCGTLQKTNVSGLNLASSTFETWTNTLWITFKSDGTLSGTGFSLRWSSFQLIHKCQREVLTKSIGSLQLPVLNRNGTELIYVNSGSNQIVCSKTFIAPVDHRVVLTFHHFNPLHTRKDPEEKSQGPSPPSKGLCSMSLMIQVGSAELEFCPNELGGEDNSSAGNIFISNGNRMVLRLHFHHEGMYFGSKLDHTGIWMNYKIESNQLEHVSAPLLLSPEDNVRTLTNINYPLEAPSNLIYATTVTAPSGFNIRIALPVGEWNQECGESYLEILDPYKIPKKAWRFCQFDSLSQKSLDGVFIYVQSFLGIIHLRQVTGRSSRSGLKFKIQVELSEDRDTALKVIQMTRHQAKDTKTDVCDKNLCFNGGRCDPTLSGCVCQGHFIGPHCLQTACDSQPCHNGGVCQLTRDSFSCICPLKFGGKVCDRQLRPCEQDPCSGNGICHEQVVANGHKTFRCQCHLWWAGPRCDRRMTNIPYKPLSSRMIEEPFWLGLLTVLIVLLIIGICWFLKKHLPERLEKILVDDMEIALVKDRSIGATFRQYTPQVSVASDYNELPSEHRLSLDISPSAAARTLLSKLSVRKPSILSVSSTASSIGGYGERKNSTSQEELFIKRTPSPKRRNRFLSPRDEEERRKILKSLVTPKCSKNRHNSLASFDQLIIKAARSAEDLPETSNVSNMFRKESASSLQIPGMISPSALLASKKVTFSHVVDQLACSLSESSSLSDLSCADDIRQGIGTSGPGSKRAKKLLRSSRIPSKRKHSLNLQSNNHGPQNGYSGSEEQFESSMESLESSCTSFPMRSMSMLSPGSAKQARHLHKISSADSLLSMIKSLAAQKGNNHAASTPSSPQLSVDGSGGVVDSALSSPINPPETLQTLSQSNSPRRDNRKECSQSAGHQIKVEIHDHPPEDSSTPTTPTNAQSGNPGVMSLEVPGFHYGKCLSPIKELPSPMPTPVASPLPNRNSPGGSQDDISTSSSTTSCSTTSSRRSSFRNRHRKKGSPSIIQPIEPMEVEEIRSICVPRIRRNSYNGDGNAPTIYQETSFVVPMREMQPQVAPKIQRNATIPKITLTMHDDSLETATSEPKGEHAPWGEPFSPKPKSVMRRSTLPENILIPQVFVSCVETSQIQSVVSPKNGRLRHRPPPLIIPNSNFQDSINSKLDSKNEFTKETVSMPPKIEIELQEIPSSSSSSPIRQQPTNANPKGKSGPIGVNSDVIPDNHPSLLSVHVESPKFLAPDNFDSAPRSRSQSVELPEFRMTKHELCSVANRRDRPLLLKRRSTDEIPAKPPPPIVNAKVMESGGGGGGGVNRFGPPSSVGARKPTRDERMSLLLKQRSLPGGHPQVVPPSSNEQSWKGVRLGSPTLKRDPPMFPQMKGPTGAFPPRGSKSSHIRSYDKPQSLDLPGMTPTITITPMSDLESDNDSPIVKTCPHPQGAASSNSGMHYLSPFTINTTSCGSRTTSESNLSSSGYSSMASPGPSRSGSSNPLCYESEDTSSTPTSSSGFFSCGSVSGIINQGVFIRRPSPLLKSPSVDSESSDPNQAPGSGSVTLLRRNNGLWRMHEKALQYSRTDSETTDEQCIPESISTANDSAIDSQEDINDDEDTFNPEGVFEESGQMIPTPVSFKSQSPVHGSPTTFLEVRDSSTESDKTVLSMVTLVENTSKDSLPSTPGLSSQMSLPLPEIVVNEALSLGGSSEAHTDMNEVQDEWQRKSDVHVPGSSSKCQLPKASSVPPLGHHGTSPSSNMEYEPLLSCSTVSASSSRSESPMSERIFDKCSSSLLSLHNAQRLADSDGALEYPMGPLGTSIIHSPSSKKQYKLNSLGNSPGSTTGSSSSRRKKRSNKRRVHLNGTVTGTPTASGELVFQKSNTHNGHRMLNGPFKNISNGMISGLSSLKSRGSADDMPDVCSPRKSLIRKKLKSQQHQSTKSEMPTTTSSSNESLFSNISLEQGLHKVANDSKDDPHFLSVKLSSNSTPNSSSVSSGDESGSEGPHKESLLLATSSSNSSSLKTSSSSSGTSKTGSPFGSMALLPIPMKLRQQRLRSRRRHGRTRLSSESLISATRDHE</sequence>
<dbReference type="SMART" id="SM00181">
    <property type="entry name" value="EGF"/>
    <property type="match status" value="3"/>
</dbReference>
<feature type="compositionally biased region" description="Polar residues" evidence="4">
    <location>
        <begin position="2074"/>
        <end position="2091"/>
    </location>
</feature>
<feature type="compositionally biased region" description="Basic residues" evidence="4">
    <location>
        <begin position="2579"/>
        <end position="2592"/>
    </location>
</feature>
<feature type="compositionally biased region" description="Basic residues" evidence="4">
    <location>
        <begin position="2377"/>
        <end position="2389"/>
    </location>
</feature>
<dbReference type="CDD" id="cd00041">
    <property type="entry name" value="CUB"/>
    <property type="match status" value="2"/>
</dbReference>
<dbReference type="PROSITE" id="PS01180">
    <property type="entry name" value="CUB"/>
    <property type="match status" value="2"/>
</dbReference>
<feature type="disulfide bond" evidence="3">
    <location>
        <begin position="1004"/>
        <end position="1013"/>
    </location>
</feature>
<dbReference type="InterPro" id="IPR000742">
    <property type="entry name" value="EGF"/>
</dbReference>
<feature type="region of interest" description="Disordered" evidence="4">
    <location>
        <begin position="2238"/>
        <end position="2289"/>
    </location>
</feature>
<feature type="compositionally biased region" description="Low complexity" evidence="4">
    <location>
        <begin position="2508"/>
        <end position="2531"/>
    </location>
</feature>
<dbReference type="Gene3D" id="2.60.120.290">
    <property type="entry name" value="Spermadhesin, CUB domain"/>
    <property type="match status" value="2"/>
</dbReference>
<evidence type="ECO:0000313" key="8">
    <source>
        <dbReference type="Proteomes" id="UP000318571"/>
    </source>
</evidence>
<feature type="disulfide bond" evidence="3">
    <location>
        <begin position="961"/>
        <end position="970"/>
    </location>
</feature>
<evidence type="ECO:0000256" key="1">
    <source>
        <dbReference type="ARBA" id="ARBA00022737"/>
    </source>
</evidence>
<feature type="region of interest" description="Disordered" evidence="4">
    <location>
        <begin position="1880"/>
        <end position="1899"/>
    </location>
</feature>
<dbReference type="Proteomes" id="UP000318571">
    <property type="component" value="Chromosome 2"/>
</dbReference>
<feature type="region of interest" description="Disordered" evidence="4">
    <location>
        <begin position="1677"/>
        <end position="1698"/>
    </location>
</feature>
<proteinExistence type="predicted"/>
<feature type="region of interest" description="Disordered" evidence="4">
    <location>
        <begin position="2349"/>
        <end position="2402"/>
    </location>
</feature>
<keyword evidence="8" id="KW-1185">Reference proteome</keyword>
<feature type="domain" description="CUB" evidence="5">
    <location>
        <begin position="262"/>
        <end position="396"/>
    </location>
</feature>
<feature type="compositionally biased region" description="Basic and acidic residues" evidence="4">
    <location>
        <begin position="2240"/>
        <end position="2257"/>
    </location>
</feature>
<dbReference type="PROSITE" id="PS00022">
    <property type="entry name" value="EGF_1"/>
    <property type="match status" value="2"/>
</dbReference>
<dbReference type="EMBL" id="VCGU01000005">
    <property type="protein sequence ID" value="TRY74939.1"/>
    <property type="molecule type" value="Genomic_DNA"/>
</dbReference>
<feature type="compositionally biased region" description="Low complexity" evidence="4">
    <location>
        <begin position="1727"/>
        <end position="1741"/>
    </location>
</feature>
<feature type="region of interest" description="Disordered" evidence="4">
    <location>
        <begin position="1383"/>
        <end position="1476"/>
    </location>
</feature>
<name>A0A553PBB8_TIGCA</name>
<dbReference type="SUPFAM" id="SSF49854">
    <property type="entry name" value="Spermadhesin, CUB domain"/>
    <property type="match status" value="2"/>
</dbReference>
<feature type="region of interest" description="Disordered" evidence="4">
    <location>
        <begin position="1280"/>
        <end position="1341"/>
    </location>
</feature>
<comment type="caution">
    <text evidence="3">Lacks conserved residue(s) required for the propagation of feature annotation.</text>
</comment>
<feature type="compositionally biased region" description="Low complexity" evidence="4">
    <location>
        <begin position="2362"/>
        <end position="2376"/>
    </location>
</feature>
<feature type="region of interest" description="Disordered" evidence="4">
    <location>
        <begin position="1491"/>
        <end position="1552"/>
    </location>
</feature>
<feature type="compositionally biased region" description="Polar residues" evidence="4">
    <location>
        <begin position="2463"/>
        <end position="2476"/>
    </location>
</feature>
<reference evidence="7 8" key="1">
    <citation type="journal article" date="2018" name="Nat. Ecol. Evol.">
        <title>Genomic signatures of mitonuclear coevolution across populations of Tigriopus californicus.</title>
        <authorList>
            <person name="Barreto F.S."/>
            <person name="Watson E.T."/>
            <person name="Lima T.G."/>
            <person name="Willett C.S."/>
            <person name="Edmands S."/>
            <person name="Li W."/>
            <person name="Burton R.S."/>
        </authorList>
    </citation>
    <scope>NUCLEOTIDE SEQUENCE [LARGE SCALE GENOMIC DNA]</scope>
    <source>
        <strain evidence="7 8">San Diego</strain>
    </source>
</reference>
<dbReference type="CDD" id="cd00054">
    <property type="entry name" value="EGF_CA"/>
    <property type="match status" value="2"/>
</dbReference>
<dbReference type="InterPro" id="IPR000859">
    <property type="entry name" value="CUB_dom"/>
</dbReference>
<feature type="compositionally biased region" description="Basic residues" evidence="4">
    <location>
        <begin position="1534"/>
        <end position="1544"/>
    </location>
</feature>
<evidence type="ECO:0000256" key="3">
    <source>
        <dbReference type="PROSITE-ProRule" id="PRU00076"/>
    </source>
</evidence>
<keyword evidence="1" id="KW-0677">Repeat</keyword>
<feature type="region of interest" description="Disordered" evidence="4">
    <location>
        <begin position="1622"/>
        <end position="1646"/>
    </location>
</feature>
<feature type="region of interest" description="Disordered" evidence="4">
    <location>
        <begin position="1906"/>
        <end position="1949"/>
    </location>
</feature>
<feature type="domain" description="EGF-like" evidence="6">
    <location>
        <begin position="901"/>
        <end position="933"/>
    </location>
</feature>
<dbReference type="Gene3D" id="2.10.25.10">
    <property type="entry name" value="Laminin"/>
    <property type="match status" value="2"/>
</dbReference>
<feature type="region of interest" description="Disordered" evidence="4">
    <location>
        <begin position="2068"/>
        <end position="2092"/>
    </location>
</feature>
<evidence type="ECO:0000256" key="2">
    <source>
        <dbReference type="ARBA" id="ARBA00023157"/>
    </source>
</evidence>
<feature type="region of interest" description="Disordered" evidence="4">
    <location>
        <begin position="1994"/>
        <end position="2045"/>
    </location>
</feature>
<gene>
    <name evidence="7" type="ORF">TCAL_00635</name>
</gene>
<dbReference type="PANTHER" id="PTHR24251">
    <property type="entry name" value="OVOCHYMASE-RELATED"/>
    <property type="match status" value="1"/>
</dbReference>
<accession>A0A553PBB8</accession>
<feature type="domain" description="EGF-like" evidence="6">
    <location>
        <begin position="973"/>
        <end position="1014"/>
    </location>
</feature>
<feature type="compositionally biased region" description="Polar residues" evidence="4">
    <location>
        <begin position="1309"/>
        <end position="1322"/>
    </location>
</feature>
<dbReference type="STRING" id="6832.A0A553PBB8"/>
<dbReference type="PROSITE" id="PS50026">
    <property type="entry name" value="EGF_3"/>
    <property type="match status" value="3"/>
</dbReference>
<dbReference type="SMART" id="SM00042">
    <property type="entry name" value="CUB"/>
    <property type="match status" value="2"/>
</dbReference>
<feature type="region of interest" description="Disordered" evidence="4">
    <location>
        <begin position="182"/>
        <end position="203"/>
    </location>
</feature>
<evidence type="ECO:0000259" key="5">
    <source>
        <dbReference type="PROSITE" id="PS01180"/>
    </source>
</evidence>
<feature type="region of interest" description="Disordered" evidence="4">
    <location>
        <begin position="1845"/>
        <end position="1865"/>
    </location>
</feature>
<feature type="compositionally biased region" description="Low complexity" evidence="4">
    <location>
        <begin position="1518"/>
        <end position="1533"/>
    </location>
</feature>
<feature type="region of interest" description="Disordered" evidence="4">
    <location>
        <begin position="401"/>
        <end position="424"/>
    </location>
</feature>
<organism evidence="7 8">
    <name type="scientific">Tigriopus californicus</name>
    <name type="common">Marine copepod</name>
    <dbReference type="NCBI Taxonomy" id="6832"/>
    <lineage>
        <taxon>Eukaryota</taxon>
        <taxon>Metazoa</taxon>
        <taxon>Ecdysozoa</taxon>
        <taxon>Arthropoda</taxon>
        <taxon>Crustacea</taxon>
        <taxon>Multicrustacea</taxon>
        <taxon>Hexanauplia</taxon>
        <taxon>Copepoda</taxon>
        <taxon>Harpacticoida</taxon>
        <taxon>Harpacticidae</taxon>
        <taxon>Tigriopus</taxon>
    </lineage>
</organism>
<evidence type="ECO:0000259" key="6">
    <source>
        <dbReference type="PROSITE" id="PS50026"/>
    </source>
</evidence>
<dbReference type="InterPro" id="IPR035914">
    <property type="entry name" value="Sperma_CUB_dom_sf"/>
</dbReference>
<keyword evidence="3" id="KW-0245">EGF-like domain</keyword>
<feature type="compositionally biased region" description="Low complexity" evidence="4">
    <location>
        <begin position="2000"/>
        <end position="2027"/>
    </location>
</feature>
<dbReference type="SUPFAM" id="SSF57196">
    <property type="entry name" value="EGF/Laminin"/>
    <property type="match status" value="2"/>
</dbReference>
<comment type="caution">
    <text evidence="7">The sequence shown here is derived from an EMBL/GenBank/DDBJ whole genome shotgun (WGS) entry which is preliminary data.</text>
</comment>
<feature type="region of interest" description="Disordered" evidence="4">
    <location>
        <begin position="1727"/>
        <end position="1762"/>
    </location>
</feature>
<feature type="domain" description="CUB" evidence="5">
    <location>
        <begin position="426"/>
        <end position="597"/>
    </location>
</feature>
<keyword evidence="2 3" id="KW-1015">Disulfide bond</keyword>
<feature type="compositionally biased region" description="Polar residues" evidence="4">
    <location>
        <begin position="1505"/>
        <end position="1517"/>
    </location>
</feature>
<feature type="compositionally biased region" description="Polar residues" evidence="4">
    <location>
        <begin position="1408"/>
        <end position="1427"/>
    </location>
</feature>